<dbReference type="Proteomes" id="UP000282299">
    <property type="component" value="Unassembled WGS sequence"/>
</dbReference>
<accession>A0AAQ1A571</accession>
<reference evidence="2" key="1">
    <citation type="submission" date="2018-10" db="EMBL/GenBank/DDBJ databases">
        <title>FDA dAtabase for Regulatory Grade micrObial Sequences (FDA-ARGOS): Supporting development and validation of Infectious Disease Dx tests.</title>
        <authorList>
            <person name="Goldberg B."/>
            <person name="Campos J."/>
            <person name="Tallon L."/>
            <person name="Sadzewicz L."/>
            <person name="Zhao X."/>
            <person name="Vavikolanu K."/>
            <person name="Mehta A."/>
            <person name="Aluvathingal J."/>
            <person name="Nadendla S."/>
            <person name="Geyer C."/>
            <person name="Nandy P."/>
            <person name="Yan Y."/>
            <person name="Sichtig H."/>
        </authorList>
    </citation>
    <scope>NUCLEOTIDE SEQUENCE [LARGE SCALE GENOMIC DNA]</scope>
    <source>
        <strain evidence="2">FDAARGOS_526</strain>
    </source>
</reference>
<protein>
    <submittedName>
        <fullName evidence="1">Uncharacterized protein</fullName>
    </submittedName>
</protein>
<gene>
    <name evidence="1" type="ORF">EGS84_12565</name>
</gene>
<organism evidence="1 2">
    <name type="scientific">Citrobacter koseri</name>
    <name type="common">Citrobacter diversus</name>
    <dbReference type="NCBI Taxonomy" id="545"/>
    <lineage>
        <taxon>Bacteria</taxon>
        <taxon>Pseudomonadati</taxon>
        <taxon>Pseudomonadota</taxon>
        <taxon>Gammaproteobacteria</taxon>
        <taxon>Enterobacterales</taxon>
        <taxon>Enterobacteriaceae</taxon>
        <taxon>Citrobacter</taxon>
    </lineage>
</organism>
<comment type="caution">
    <text evidence="1">The sequence shown here is derived from an EMBL/GenBank/DDBJ whole genome shotgun (WGS) entry which is preliminary data.</text>
</comment>
<evidence type="ECO:0000313" key="1">
    <source>
        <dbReference type="EMBL" id="RSC17715.1"/>
    </source>
</evidence>
<sequence length="67" mass="7352">MAHSSLQLHYRVPGGGGSNLLVPTKIPLKNQPVMLVFYARYCCGKTGGIIPTRIDVRSPGNYHYSYG</sequence>
<evidence type="ECO:0000313" key="2">
    <source>
        <dbReference type="Proteomes" id="UP000282299"/>
    </source>
</evidence>
<dbReference type="AlphaFoldDB" id="A0AAQ1A571"/>
<dbReference type="EMBL" id="RKIT01000002">
    <property type="protein sequence ID" value="RSC17715.1"/>
    <property type="molecule type" value="Genomic_DNA"/>
</dbReference>
<proteinExistence type="predicted"/>
<name>A0AAQ1A571_CITKO</name>